<feature type="non-terminal residue" evidence="1">
    <location>
        <position position="1"/>
    </location>
</feature>
<evidence type="ECO:0000313" key="1">
    <source>
        <dbReference type="EMBL" id="KKL50248.1"/>
    </source>
</evidence>
<reference evidence="1" key="1">
    <citation type="journal article" date="2015" name="Nature">
        <title>Complex archaea that bridge the gap between prokaryotes and eukaryotes.</title>
        <authorList>
            <person name="Spang A."/>
            <person name="Saw J.H."/>
            <person name="Jorgensen S.L."/>
            <person name="Zaremba-Niedzwiedzka K."/>
            <person name="Martijn J."/>
            <person name="Lind A.E."/>
            <person name="van Eijk R."/>
            <person name="Schleper C."/>
            <person name="Guy L."/>
            <person name="Ettema T.J."/>
        </authorList>
    </citation>
    <scope>NUCLEOTIDE SEQUENCE</scope>
</reference>
<sequence>LPCLQKLFEDEASEGARAVTPLCGLDDCDCDYTIQKLREALEAVKVRDDADGLWLLFDNGKQKGAVNTRSPGPIVRTAILGWFGQARKAVEEAQQ</sequence>
<protein>
    <submittedName>
        <fullName evidence="1">Uncharacterized protein</fullName>
    </submittedName>
</protein>
<organism evidence="1">
    <name type="scientific">marine sediment metagenome</name>
    <dbReference type="NCBI Taxonomy" id="412755"/>
    <lineage>
        <taxon>unclassified sequences</taxon>
        <taxon>metagenomes</taxon>
        <taxon>ecological metagenomes</taxon>
    </lineage>
</organism>
<gene>
    <name evidence="1" type="ORF">LCGC14_2307440</name>
</gene>
<dbReference type="AlphaFoldDB" id="A0A0F9CLS1"/>
<accession>A0A0F9CLS1</accession>
<name>A0A0F9CLS1_9ZZZZ</name>
<dbReference type="EMBL" id="LAZR01032672">
    <property type="protein sequence ID" value="KKL50248.1"/>
    <property type="molecule type" value="Genomic_DNA"/>
</dbReference>
<proteinExistence type="predicted"/>
<comment type="caution">
    <text evidence="1">The sequence shown here is derived from an EMBL/GenBank/DDBJ whole genome shotgun (WGS) entry which is preliminary data.</text>
</comment>